<keyword evidence="3" id="KW-1185">Reference proteome</keyword>
<protein>
    <submittedName>
        <fullName evidence="2">Uncharacterized protein</fullName>
    </submittedName>
</protein>
<feature type="non-terminal residue" evidence="2">
    <location>
        <position position="233"/>
    </location>
</feature>
<organism evidence="2 3">
    <name type="scientific">Acrasis kona</name>
    <dbReference type="NCBI Taxonomy" id="1008807"/>
    <lineage>
        <taxon>Eukaryota</taxon>
        <taxon>Discoba</taxon>
        <taxon>Heterolobosea</taxon>
        <taxon>Tetramitia</taxon>
        <taxon>Eutetramitia</taxon>
        <taxon>Acrasidae</taxon>
        <taxon>Acrasis</taxon>
    </lineage>
</organism>
<reference evidence="2 3" key="1">
    <citation type="submission" date="2024-03" db="EMBL/GenBank/DDBJ databases">
        <title>The Acrasis kona genome and developmental transcriptomes reveal deep origins of eukaryotic multicellular pathways.</title>
        <authorList>
            <person name="Sheikh S."/>
            <person name="Fu C.-J."/>
            <person name="Brown M.W."/>
            <person name="Baldauf S.L."/>
        </authorList>
    </citation>
    <scope>NUCLEOTIDE SEQUENCE [LARGE SCALE GENOMIC DNA]</scope>
    <source>
        <strain evidence="2 3">ATCC MYA-3509</strain>
    </source>
</reference>
<accession>A0AAW2ZF14</accession>
<evidence type="ECO:0000256" key="1">
    <source>
        <dbReference type="SAM" id="MobiDB-lite"/>
    </source>
</evidence>
<name>A0AAW2ZF14_9EUKA</name>
<dbReference type="Proteomes" id="UP001431209">
    <property type="component" value="Unassembled WGS sequence"/>
</dbReference>
<comment type="caution">
    <text evidence="2">The sequence shown here is derived from an EMBL/GenBank/DDBJ whole genome shotgun (WGS) entry which is preliminary data.</text>
</comment>
<proteinExistence type="predicted"/>
<evidence type="ECO:0000313" key="2">
    <source>
        <dbReference type="EMBL" id="KAL0488381.1"/>
    </source>
</evidence>
<evidence type="ECO:0000313" key="3">
    <source>
        <dbReference type="Proteomes" id="UP001431209"/>
    </source>
</evidence>
<feature type="compositionally biased region" description="Acidic residues" evidence="1">
    <location>
        <begin position="21"/>
        <end position="31"/>
    </location>
</feature>
<gene>
    <name evidence="2" type="ORF">AKO1_015572</name>
</gene>
<sequence length="233" mass="27487">MLRSRSTSTSRDRKRQKCEEVFDDQLSDSEEESDHLLKELIREARTTRDEEIRVVNSIKNYESKVLIRDFITKERPFEQIDPDFRVRNIIINNNLELPEKDLFILEQLYVKVAREVLSQGGPYYRIKGHPDDKYFIEKELLGALKQNSRSINNNLFEGLNIWDFREHLEFVPKSKQDAEERYNKSIDLVKSIDSSCITSCRAQMLGAVEKYRTAIEQLCFLPTLDNKLVDDFD</sequence>
<dbReference type="EMBL" id="JAOPGA020001436">
    <property type="protein sequence ID" value="KAL0488381.1"/>
    <property type="molecule type" value="Genomic_DNA"/>
</dbReference>
<feature type="region of interest" description="Disordered" evidence="1">
    <location>
        <begin position="1"/>
        <end position="31"/>
    </location>
</feature>
<dbReference type="AlphaFoldDB" id="A0AAW2ZF14"/>